<dbReference type="InterPro" id="IPR045584">
    <property type="entry name" value="Pilin-like"/>
</dbReference>
<feature type="transmembrane region" description="Helical" evidence="1">
    <location>
        <begin position="6"/>
        <end position="32"/>
    </location>
</feature>
<evidence type="ECO:0000313" key="3">
    <source>
        <dbReference type="Proteomes" id="UP000034601"/>
    </source>
</evidence>
<keyword evidence="1" id="KW-0472">Membrane</keyword>
<proteinExistence type="predicted"/>
<dbReference type="EMBL" id="LCAB01000003">
    <property type="protein sequence ID" value="KKR83667.1"/>
    <property type="molecule type" value="Genomic_DNA"/>
</dbReference>
<dbReference type="Gene3D" id="3.30.700.10">
    <property type="entry name" value="Glycoprotein, Type 4 Pilin"/>
    <property type="match status" value="1"/>
</dbReference>
<gene>
    <name evidence="2" type="ORF">UU29_C0003G0069</name>
</gene>
<organism evidence="2 3">
    <name type="scientific">Candidatus Daviesbacteria bacterium GW2011_GWA2_40_9</name>
    <dbReference type="NCBI Taxonomy" id="1618424"/>
    <lineage>
        <taxon>Bacteria</taxon>
        <taxon>Candidatus Daviesiibacteriota</taxon>
    </lineage>
</organism>
<dbReference type="Proteomes" id="UP000034601">
    <property type="component" value="Unassembled WGS sequence"/>
</dbReference>
<keyword evidence="1" id="KW-0812">Transmembrane</keyword>
<sequence>MLKSTAGFTIIELLVVISILAILSTIGFLSYFNTINKTTTTIVKADFVSIYKSIAIARLAKQKTFGQITQNFCSECASCRASPNVSLDQACIDDLTASWQTISSDLLPRDPWGNPYLWDENELEGGNCNRDSLRTVGADHLYGTADDIVSYVPRYICTPP</sequence>
<dbReference type="NCBIfam" id="TIGR02532">
    <property type="entry name" value="IV_pilin_GFxxxE"/>
    <property type="match status" value="1"/>
</dbReference>
<accession>A0A0G0X7Q9</accession>
<reference evidence="2 3" key="1">
    <citation type="journal article" date="2015" name="Nature">
        <title>rRNA introns, odd ribosomes, and small enigmatic genomes across a large radiation of phyla.</title>
        <authorList>
            <person name="Brown C.T."/>
            <person name="Hug L.A."/>
            <person name="Thomas B.C."/>
            <person name="Sharon I."/>
            <person name="Castelle C.J."/>
            <person name="Singh A."/>
            <person name="Wilkins M.J."/>
            <person name="Williams K.H."/>
            <person name="Banfield J.F."/>
        </authorList>
    </citation>
    <scope>NUCLEOTIDE SEQUENCE [LARGE SCALE GENOMIC DNA]</scope>
</reference>
<dbReference type="SUPFAM" id="SSF54523">
    <property type="entry name" value="Pili subunits"/>
    <property type="match status" value="1"/>
</dbReference>
<evidence type="ECO:0000256" key="1">
    <source>
        <dbReference type="SAM" id="Phobius"/>
    </source>
</evidence>
<dbReference type="PATRIC" id="fig|1618424.3.peg.216"/>
<dbReference type="InterPro" id="IPR012902">
    <property type="entry name" value="N_methyl_site"/>
</dbReference>
<keyword evidence="1" id="KW-1133">Transmembrane helix</keyword>
<evidence type="ECO:0000313" key="2">
    <source>
        <dbReference type="EMBL" id="KKR83667.1"/>
    </source>
</evidence>
<name>A0A0G0X7Q9_9BACT</name>
<dbReference type="AlphaFoldDB" id="A0A0G0X7Q9"/>
<dbReference type="Pfam" id="PF07963">
    <property type="entry name" value="N_methyl"/>
    <property type="match status" value="1"/>
</dbReference>
<comment type="caution">
    <text evidence="2">The sequence shown here is derived from an EMBL/GenBank/DDBJ whole genome shotgun (WGS) entry which is preliminary data.</text>
</comment>
<protein>
    <submittedName>
        <fullName evidence="2">Fimbrial protein pilin</fullName>
    </submittedName>
</protein>